<proteinExistence type="predicted"/>
<dbReference type="AlphaFoldDB" id="A0A5N3P7A7"/>
<name>A0A5N3P7A7_9HYPH</name>
<sequence>MLTKADLEAPAQLAYVAQGEKIDAARIDWAGGEEIATLREALHRAVSEEAPPARHAVIRAKSGQIVTPDQLDELWDSIQGP</sequence>
<comment type="caution">
    <text evidence="1">The sequence shown here is derived from an EMBL/GenBank/DDBJ whole genome shotgun (WGS) entry which is preliminary data.</text>
</comment>
<accession>A0A5N3P7A7</accession>
<dbReference type="EMBL" id="VCMV01000032">
    <property type="protein sequence ID" value="KAB0265603.1"/>
    <property type="molecule type" value="Genomic_DNA"/>
</dbReference>
<dbReference type="OrthoDB" id="8019703at2"/>
<keyword evidence="2" id="KW-1185">Reference proteome</keyword>
<gene>
    <name evidence="1" type="ORF">FEZ63_17640</name>
</gene>
<dbReference type="Proteomes" id="UP000325684">
    <property type="component" value="Unassembled WGS sequence"/>
</dbReference>
<organism evidence="1 2">
    <name type="scientific">Microvirga brassicacearum</name>
    <dbReference type="NCBI Taxonomy" id="2580413"/>
    <lineage>
        <taxon>Bacteria</taxon>
        <taxon>Pseudomonadati</taxon>
        <taxon>Pseudomonadota</taxon>
        <taxon>Alphaproteobacteria</taxon>
        <taxon>Hyphomicrobiales</taxon>
        <taxon>Methylobacteriaceae</taxon>
        <taxon>Microvirga</taxon>
    </lineage>
</organism>
<protein>
    <submittedName>
        <fullName evidence="1">Uncharacterized protein</fullName>
    </submittedName>
</protein>
<dbReference type="RefSeq" id="WP_150946913.1">
    <property type="nucleotide sequence ID" value="NZ_VCMV01000032.1"/>
</dbReference>
<evidence type="ECO:0000313" key="1">
    <source>
        <dbReference type="EMBL" id="KAB0265603.1"/>
    </source>
</evidence>
<reference evidence="1 2" key="1">
    <citation type="journal article" date="2019" name="Microorganisms">
        <title>Genome Insights into the Novel Species Microvirga brassicacearum, a Rapeseed Endophyte with Biotechnological Potential.</title>
        <authorList>
            <person name="Jimenez-Gomez A."/>
            <person name="Saati-Santamaria Z."/>
            <person name="Igual J.M."/>
            <person name="Rivas R."/>
            <person name="Mateos P.F."/>
            <person name="Garcia-Fraile P."/>
        </authorList>
    </citation>
    <scope>NUCLEOTIDE SEQUENCE [LARGE SCALE GENOMIC DNA]</scope>
    <source>
        <strain evidence="1 2">CDVBN77</strain>
    </source>
</reference>
<evidence type="ECO:0000313" key="2">
    <source>
        <dbReference type="Proteomes" id="UP000325684"/>
    </source>
</evidence>